<evidence type="ECO:0000256" key="1">
    <source>
        <dbReference type="ARBA" id="ARBA00004442"/>
    </source>
</evidence>
<evidence type="ECO:0000313" key="8">
    <source>
        <dbReference type="EMBL" id="MDJ1479650.1"/>
    </source>
</evidence>
<name>A0AAE3QM87_9BACT</name>
<gene>
    <name evidence="8" type="ORF">QNI16_04080</name>
</gene>
<dbReference type="EMBL" id="JASJOS010000002">
    <property type="protein sequence ID" value="MDJ1479650.1"/>
    <property type="molecule type" value="Genomic_DNA"/>
</dbReference>
<evidence type="ECO:0000256" key="4">
    <source>
        <dbReference type="ARBA" id="ARBA00023136"/>
    </source>
</evidence>
<keyword evidence="4" id="KW-0472">Membrane</keyword>
<organism evidence="8 9">
    <name type="scientific">Xanthocytophaga flava</name>
    <dbReference type="NCBI Taxonomy" id="3048013"/>
    <lineage>
        <taxon>Bacteria</taxon>
        <taxon>Pseudomonadati</taxon>
        <taxon>Bacteroidota</taxon>
        <taxon>Cytophagia</taxon>
        <taxon>Cytophagales</taxon>
        <taxon>Rhodocytophagaceae</taxon>
        <taxon>Xanthocytophaga</taxon>
    </lineage>
</organism>
<keyword evidence="3" id="KW-0732">Signal</keyword>
<keyword evidence="5" id="KW-0998">Cell outer membrane</keyword>
<dbReference type="SUPFAM" id="SSF48452">
    <property type="entry name" value="TPR-like"/>
    <property type="match status" value="1"/>
</dbReference>
<dbReference type="Pfam" id="PF07980">
    <property type="entry name" value="SusD_RagB"/>
    <property type="match status" value="1"/>
</dbReference>
<feature type="domain" description="SusD-like N-terminal" evidence="7">
    <location>
        <begin position="41"/>
        <end position="221"/>
    </location>
</feature>
<evidence type="ECO:0000313" key="9">
    <source>
        <dbReference type="Proteomes" id="UP001241110"/>
    </source>
</evidence>
<evidence type="ECO:0000256" key="2">
    <source>
        <dbReference type="ARBA" id="ARBA00006275"/>
    </source>
</evidence>
<dbReference type="Gene3D" id="1.25.40.390">
    <property type="match status" value="1"/>
</dbReference>
<dbReference type="InterPro" id="IPR012944">
    <property type="entry name" value="SusD_RagB_dom"/>
</dbReference>
<evidence type="ECO:0000259" key="6">
    <source>
        <dbReference type="Pfam" id="PF07980"/>
    </source>
</evidence>
<proteinExistence type="inferred from homology"/>
<sequence>MKKIFISLLTLSLCTVSCKDYLNEKLISQVSYDYYKNEAGIEDLVDAAYSELRFLFNGEVSFTMTNYGVDEYHQASDGQFKHWDNYGAQLNPSSAGHIHDMWTAYYRAINECNLGIEWIPEIEGATGILKDDVGKAQRIAELKFLRAFYYFMLVQQFGQIPITLQGSTEVRLEFTRASVADVYKVILNDLRAAEEILPVSQTQVGRATKGAVRHFLAKVYLTRGSAVTENRGQLETDMDSAIYYAEQVITSGTYQLQDNYADLWKIENEANKEVIFAAQFNNNALLLNGSGNRTHLYFQMVYDTKPGMQRDINYGRPFRRLMPTDYAMDIYDRKNDSRFYKSFRTTYLSNNANSIPKWTEANAPSPDLVGKAKFKLGDTAIFVTMNKNVSDAAIAKKPYLWIPRNKFSRQEFLTLVKHMDPTRLDITTETSGRDGVYARLGETYLIAAEAYGRKENYSKAVEYINVLRKRAAYKQGESKPSHFWIAEGGTMGDVNSTESAILVTEDAFSTNSTFEQYPASATTTKQRFIHFILNERTRELLGEFHRWFDLARTETFFERVKQFNPDATGVQEFHKLRPIPQEHIDRLYKNGAPLTAEERRVEQNPGY</sequence>
<feature type="domain" description="RagB/SusD" evidence="6">
    <location>
        <begin position="273"/>
        <end position="607"/>
    </location>
</feature>
<evidence type="ECO:0000256" key="5">
    <source>
        <dbReference type="ARBA" id="ARBA00023237"/>
    </source>
</evidence>
<evidence type="ECO:0000256" key="3">
    <source>
        <dbReference type="ARBA" id="ARBA00022729"/>
    </source>
</evidence>
<dbReference type="Proteomes" id="UP001241110">
    <property type="component" value="Unassembled WGS sequence"/>
</dbReference>
<reference evidence="8" key="1">
    <citation type="submission" date="2023-05" db="EMBL/GenBank/DDBJ databases">
        <authorList>
            <person name="Zhang X."/>
        </authorList>
    </citation>
    <scope>NUCLEOTIDE SEQUENCE</scope>
    <source>
        <strain evidence="8">YF14B1</strain>
    </source>
</reference>
<dbReference type="Pfam" id="PF14322">
    <property type="entry name" value="SusD-like_3"/>
    <property type="match status" value="1"/>
</dbReference>
<evidence type="ECO:0000259" key="7">
    <source>
        <dbReference type="Pfam" id="PF14322"/>
    </source>
</evidence>
<comment type="caution">
    <text evidence="8">The sequence shown here is derived from an EMBL/GenBank/DDBJ whole genome shotgun (WGS) entry which is preliminary data.</text>
</comment>
<comment type="subcellular location">
    <subcellularLocation>
        <location evidence="1">Cell outer membrane</location>
    </subcellularLocation>
</comment>
<dbReference type="AlphaFoldDB" id="A0AAE3QM87"/>
<protein>
    <submittedName>
        <fullName evidence="8">RagB/SusD family nutrient uptake outer membrane protein</fullName>
    </submittedName>
</protein>
<comment type="similarity">
    <text evidence="2">Belongs to the SusD family.</text>
</comment>
<dbReference type="RefSeq" id="WP_313976013.1">
    <property type="nucleotide sequence ID" value="NZ_JASJOS010000002.1"/>
</dbReference>
<accession>A0AAE3QM87</accession>
<dbReference type="InterPro" id="IPR011990">
    <property type="entry name" value="TPR-like_helical_dom_sf"/>
</dbReference>
<dbReference type="InterPro" id="IPR033985">
    <property type="entry name" value="SusD-like_N"/>
</dbReference>
<dbReference type="GO" id="GO:0009279">
    <property type="term" value="C:cell outer membrane"/>
    <property type="evidence" value="ECO:0007669"/>
    <property type="project" value="UniProtKB-SubCell"/>
</dbReference>